<accession>A0A553P7A9</accession>
<dbReference type="GO" id="GO:0007032">
    <property type="term" value="P:endosome organization"/>
    <property type="evidence" value="ECO:0007669"/>
    <property type="project" value="TreeGrafter"/>
</dbReference>
<dbReference type="Proteomes" id="UP000318571">
    <property type="component" value="Chromosome 3"/>
</dbReference>
<comment type="caution">
    <text evidence="2">The sequence shown here is derived from an EMBL/GenBank/DDBJ whole genome shotgun (WGS) entry which is preliminary data.</text>
</comment>
<comment type="similarity">
    <text evidence="1">Belongs to the strumpellin family.</text>
</comment>
<evidence type="ECO:0000256" key="1">
    <source>
        <dbReference type="ARBA" id="ARBA00006224"/>
    </source>
</evidence>
<keyword evidence="3" id="KW-1185">Reference proteome</keyword>
<dbReference type="EMBL" id="VCGU01000007">
    <property type="protein sequence ID" value="TRY73510.1"/>
    <property type="molecule type" value="Genomic_DNA"/>
</dbReference>
<dbReference type="PANTHER" id="PTHR15691:SF6">
    <property type="entry name" value="WASH COMPLEX SUBUNIT 5"/>
    <property type="match status" value="1"/>
</dbReference>
<dbReference type="OMA" id="FFPDNWV"/>
<protein>
    <recommendedName>
        <fullName evidence="4">WASH complex subunit strumpellin</fullName>
    </recommendedName>
</protein>
<dbReference type="InterPro" id="IPR019393">
    <property type="entry name" value="WASH_strumpellin"/>
</dbReference>
<name>A0A553P7A9_TIGCA</name>
<dbReference type="PANTHER" id="PTHR15691">
    <property type="entry name" value="WASH COMPLEX SUBUNIT 5"/>
    <property type="match status" value="1"/>
</dbReference>
<reference evidence="2 3" key="1">
    <citation type="journal article" date="2018" name="Nat. Ecol. Evol.">
        <title>Genomic signatures of mitonuclear coevolution across populations of Tigriopus californicus.</title>
        <authorList>
            <person name="Barreto F.S."/>
            <person name="Watson E.T."/>
            <person name="Lima T.G."/>
            <person name="Willett C.S."/>
            <person name="Edmands S."/>
            <person name="Li W."/>
            <person name="Burton R.S."/>
        </authorList>
    </citation>
    <scope>NUCLEOTIDE SEQUENCE [LARGE SCALE GENOMIC DNA]</scope>
    <source>
        <strain evidence="2 3">San Diego</strain>
    </source>
</reference>
<dbReference type="GO" id="GO:0005768">
    <property type="term" value="C:endosome"/>
    <property type="evidence" value="ECO:0007669"/>
    <property type="project" value="TreeGrafter"/>
</dbReference>
<organism evidence="2 3">
    <name type="scientific">Tigriopus californicus</name>
    <name type="common">Marine copepod</name>
    <dbReference type="NCBI Taxonomy" id="6832"/>
    <lineage>
        <taxon>Eukaryota</taxon>
        <taxon>Metazoa</taxon>
        <taxon>Ecdysozoa</taxon>
        <taxon>Arthropoda</taxon>
        <taxon>Crustacea</taxon>
        <taxon>Multicrustacea</taxon>
        <taxon>Hexanauplia</taxon>
        <taxon>Copepoda</taxon>
        <taxon>Harpacticoida</taxon>
        <taxon>Harpacticidae</taxon>
        <taxon>Tigriopus</taxon>
    </lineage>
</organism>
<proteinExistence type="inferred from homology"/>
<evidence type="ECO:0000313" key="2">
    <source>
        <dbReference type="EMBL" id="TRY73510.1"/>
    </source>
</evidence>
<dbReference type="GO" id="GO:0140285">
    <property type="term" value="P:endosome fission"/>
    <property type="evidence" value="ECO:0007669"/>
    <property type="project" value="TreeGrafter"/>
</dbReference>
<evidence type="ECO:0000313" key="3">
    <source>
        <dbReference type="Proteomes" id="UP000318571"/>
    </source>
</evidence>
<dbReference type="GO" id="GO:0030041">
    <property type="term" value="P:actin filament polymerization"/>
    <property type="evidence" value="ECO:0007669"/>
    <property type="project" value="TreeGrafter"/>
</dbReference>
<dbReference type="OrthoDB" id="565118at2759"/>
<sequence>MGLSSGMDFLADNNACGRILLRLVSRAHSTLAELLRLKEAAPTLYRNPTKAEQAKYGELIAWDFHYFKSSEVLEHRISQNESLQLLDMDLKETYGDLLARFYRLFQSIQRYTVDLKQFLEDLEDGAYIQQSVETVFQDPDGKQLLCESLYVLGAMLLLVDQHLEGHFRERILVAHYRYSGQDQGQPSHVDEICQLLRSTGYSIHGKRPAHYPETLFSRVALPTQFVQMVLGRLRSDDLYHQFQSYPLPEHRSAALAEQAAMLYVCLYFEGGGTAAVLKTESAAMREIVDKFFADNWIITYYMGHEVNLVEAWEPYKAAKAALANTLQPSKVKELSLKSTVQIQKVMGVLRGYLKEGCLTEDNVLEQIPKILNLIRESNVALKWRMLHTLELSQYEQQIKKCRQLRDQVLSESKHEPFQVFQLLLYVAEFEQKFKDIYRKIWNSRESIWNTLKTEVNERLSDLALIYGGDQSTVSRRMIQKNEKLQKWFLEQQAQVQSLALEQPLTSGRLAVQLAEAINEAMELEQLASSLQVKQSLMEIKTRLHRLIRIAGIKEDVMIVTQIVGDISYGWRIVEQFTPFMQDGVKKDPGLVKRLRATFLKLASALEGPVLRISQARSGDLLSVSQYYSSELVSYVRRVLQIIPESMFHLLDQIIRLQTHEIKEVPTRLDKNKIKEFAQLAQRFQVAELTHSISVFTEGILAMKSTLVGVIKVDPKQLLEDGIRKEIVRQVSKTLHQTLMFNPKAKTCELTVKLKALKTSMSGFRRSFEYIQDYVRISGLKIWQEELSRIILFHVEQETNVFLTQKVLPGNSVYQNKSIPIPTPPPTTNPDCQTFMGRLANEIILLTNPRTTVYSNALCSWYDLKTKDEVCSMGLFSLLEEAVGTIGLAGLDRLLGLKIVTCLQNMIRYTEKTVFRDKSLIEMLENLGNSLNPTENVVAQPMKFYGYFLGRTYSLLGPVVDALLTLGQLQLLRQKIAYQLSLSSHFDSKILFSSLQALNQSLVSNMKVKCDREGFTKTKALESPLLYELNSFLNWSGLHDPNGQIYLTTKAAPKMSELAALVFLTGLGRSKFCPNTGHLIPKKLGDPLDGHMFVLGAQCWLQQFSDSVGTLTMAYLAQYARSFADVQSRANETLGPEVTTTILFLERLAAVRSQVRSAVNENLPEPLIHMIPKN</sequence>
<dbReference type="STRING" id="6832.A0A553P7A9"/>
<dbReference type="GO" id="GO:0071203">
    <property type="term" value="C:WASH complex"/>
    <property type="evidence" value="ECO:0007669"/>
    <property type="project" value="InterPro"/>
</dbReference>
<dbReference type="GO" id="GO:0051125">
    <property type="term" value="P:regulation of actin nucleation"/>
    <property type="evidence" value="ECO:0007669"/>
    <property type="project" value="TreeGrafter"/>
</dbReference>
<evidence type="ECO:0008006" key="4">
    <source>
        <dbReference type="Google" id="ProtNLM"/>
    </source>
</evidence>
<dbReference type="AlphaFoldDB" id="A0A553P7A9"/>
<dbReference type="Pfam" id="PF10266">
    <property type="entry name" value="Strumpellin"/>
    <property type="match status" value="1"/>
</dbReference>
<gene>
    <name evidence="2" type="ORF">TCAL_01553</name>
</gene>